<comment type="function">
    <text evidence="11 13">The SPT4-SPT5 complex mediates both activation and inhibition of transcription elongation, and plays a role in pre-mRNA processing. This complex seems to be important for the stability of the RNA polymerase II elongation machinery on the chromatin template but not for the inherent ability of this machinery to translocate down the gene.</text>
</comment>
<evidence type="ECO:0000256" key="2">
    <source>
        <dbReference type="ARBA" id="ARBA00006956"/>
    </source>
</evidence>
<keyword evidence="4" id="KW-0678">Repressor</keyword>
<dbReference type="InterPro" id="IPR024945">
    <property type="entry name" value="Spt5_C_dom"/>
</dbReference>
<comment type="similarity">
    <text evidence="2 13">Belongs to the SPT5 family.</text>
</comment>
<dbReference type="InterPro" id="IPR017071">
    <property type="entry name" value="TF_Spt5_eukaryote"/>
</dbReference>
<evidence type="ECO:0000256" key="11">
    <source>
        <dbReference type="ARBA" id="ARBA00024691"/>
    </source>
</evidence>
<dbReference type="InterPro" id="IPR039659">
    <property type="entry name" value="SPT5"/>
</dbReference>
<protein>
    <recommendedName>
        <fullName evidence="3 13">Transcription elongation factor SPT5</fullName>
    </recommendedName>
</protein>
<dbReference type="InParanoid" id="A0A163K1N2"/>
<comment type="subcellular location">
    <subcellularLocation>
        <location evidence="1 13">Nucleus</location>
    </subcellularLocation>
</comment>
<dbReference type="GO" id="GO:0032044">
    <property type="term" value="C:DSIF complex"/>
    <property type="evidence" value="ECO:0007669"/>
    <property type="project" value="TreeGrafter"/>
</dbReference>
<dbReference type="InterPro" id="IPR041973">
    <property type="entry name" value="KOW_Spt5_1"/>
</dbReference>
<evidence type="ECO:0000256" key="5">
    <source>
        <dbReference type="ARBA" id="ARBA00022553"/>
    </source>
</evidence>
<feature type="domain" description="KOW" evidence="16">
    <location>
        <begin position="233"/>
        <end position="260"/>
    </location>
</feature>
<feature type="domain" description="KOW" evidence="16">
    <location>
        <begin position="446"/>
        <end position="473"/>
    </location>
</feature>
<keyword evidence="8" id="KW-0010">Activator</keyword>
<dbReference type="Gene3D" id="2.30.30.30">
    <property type="match status" value="3"/>
</dbReference>
<feature type="compositionally biased region" description="Acidic residues" evidence="14">
    <location>
        <begin position="19"/>
        <end position="33"/>
    </location>
</feature>
<dbReference type="InterPro" id="IPR041978">
    <property type="entry name" value="KOW_Spt5_5"/>
</dbReference>
<evidence type="ECO:0000256" key="14">
    <source>
        <dbReference type="SAM" id="MobiDB-lite"/>
    </source>
</evidence>
<evidence type="ECO:0000256" key="7">
    <source>
        <dbReference type="ARBA" id="ARBA00023015"/>
    </source>
</evidence>
<dbReference type="InterPro" id="IPR005100">
    <property type="entry name" value="NGN-domain"/>
</dbReference>
<name>A0A163K1N2_ABSGL</name>
<keyword evidence="10 13" id="KW-0539">Nucleus</keyword>
<feature type="compositionally biased region" description="Polar residues" evidence="14">
    <location>
        <begin position="773"/>
        <end position="787"/>
    </location>
</feature>
<dbReference type="AlphaFoldDB" id="A0A163K1N2"/>
<dbReference type="InterPro" id="IPR008991">
    <property type="entry name" value="Translation_prot_SH3-like_sf"/>
</dbReference>
<feature type="domain" description="KOW" evidence="16">
    <location>
        <begin position="1039"/>
        <end position="1066"/>
    </location>
</feature>
<dbReference type="SUPFAM" id="SSF50104">
    <property type="entry name" value="Translation proteins SH3-like domain"/>
    <property type="match status" value="1"/>
</dbReference>
<keyword evidence="5" id="KW-0597">Phosphoprotein</keyword>
<feature type="region of interest" description="Disordered" evidence="14">
    <location>
        <begin position="1"/>
        <end position="70"/>
    </location>
</feature>
<dbReference type="PANTHER" id="PTHR11125:SF7">
    <property type="entry name" value="TRANSCRIPTION ELONGATION FACTOR SPT5"/>
    <property type="match status" value="1"/>
</dbReference>
<dbReference type="GO" id="GO:0006357">
    <property type="term" value="P:regulation of transcription by RNA polymerase II"/>
    <property type="evidence" value="ECO:0007669"/>
    <property type="project" value="InterPro"/>
</dbReference>
<dbReference type="InterPro" id="IPR014722">
    <property type="entry name" value="Rib_uL2_dom2"/>
</dbReference>
<gene>
    <name evidence="18" type="primary">ABSGL_11831.1 scaffold 12340</name>
</gene>
<dbReference type="FunFam" id="2.30.30.30:FF:000018">
    <property type="entry name" value="Transcription elongation factor SPT5"/>
    <property type="match status" value="1"/>
</dbReference>
<feature type="region of interest" description="Disordered" evidence="14">
    <location>
        <begin position="735"/>
        <end position="857"/>
    </location>
</feature>
<dbReference type="CDD" id="cd06081">
    <property type="entry name" value="KOW_Spt5_1"/>
    <property type="match status" value="1"/>
</dbReference>
<dbReference type="CDD" id="cd06085">
    <property type="entry name" value="KOW_Spt5_5"/>
    <property type="match status" value="1"/>
</dbReference>
<dbReference type="SMART" id="SM00738">
    <property type="entry name" value="NGN"/>
    <property type="match status" value="1"/>
</dbReference>
<keyword evidence="19" id="KW-1185">Reference proteome</keyword>
<comment type="subunit">
    <text evidence="12">Component of the SPT4-SPT5 complex. Interacts with RNA polymerase II.</text>
</comment>
<feature type="domain" description="NusG-like N-terminal" evidence="15">
    <location>
        <begin position="139"/>
        <end position="228"/>
    </location>
</feature>
<dbReference type="Pfam" id="PF23037">
    <property type="entry name" value="KOWx_SPT5"/>
    <property type="match status" value="1"/>
</dbReference>
<dbReference type="InterPro" id="IPR041975">
    <property type="entry name" value="KOW_Spt5_2"/>
</dbReference>
<sequence length="1097" mass="120770">MARKRNEEELNEQVPYDIPLDDEDDDEDEDEDEVRPSKRKFNPFIDEMAIVDDDEEEEEEDDDYSKEDGFIEEETGEIPSATDFQRRHLDLDRRRREVEGMDDEEVAAFYAKKYGGRKTQAFKASQDVPQQLLLPSVSDPNLWVVKCKPGKEKDIIFGMMKRYFDRQYNDNPLETFSAFSKDSLKGYIYIEARRQAHVQQALANIPFVYQSSLNLVPIKEMVDSINIVHKEKGIPMGGWVRVKRGKYTGDLGQVLELSDAQDTALIKLVPRLDLDSHREKDEYGQTKKKSAGAPSTASRPPQKMFNPERLDKHTISSLQKKGPYWVFNGDHFRDGYLEKRTKVATLQIANVNPSLDEIARFAGDNELNPEDGERTLDLATLTTQSANDVQASSLFQNGDTVEVIEGDLIRSTGTVVSVSDSSVMVSLNVEGFKKQVSFPPRQIRKQFNEGDHVKVIHGRYKDESGMIVNVKENIVTILSDATLKEVKVFAKDLREAMDVSFGKTTIGNYELHDLVQLDFHTVGVITKVDRSSFKVLNQNGETLTVEPHQITNKRDSNRAVATDAAGNSIRSGDTVFEVGGERRNCIILHLYRHLVFLHSRENSENFGVWVMPTRQVVNVATQNSRSTATAQTVDLSKQQPYGAPGFGRGGAMDTRGRGRGARGGFYGRGRGGRDNLVAKTVRIAQGPHKGYLGIVKDTTDTMARVELHTNCKIINVDKAKLVLVDSRGATIGPALDGNEGGFGQSSSRNEFIAPSSTPRRFGEGAMTPMHQGLSGSKTPAWNSSARTPNPYAMDGSKTPAWDVGSKTPNPHAFQDGSKTPAWDSGSKTPMWNNNSSSNARTPGFSDHGNKTPMWNSRYNDNELAPTPAAHTFSAQTPAANYGHIAPSPAPYPQTPAVNFGQTPYDHAATPYESAPTPGASLIPATPAALSAPTPAAHMMSAPTPGSFIPATPGGLQAQTPFMPTGGDYGYVEEEQSDITNDWPIEEIEIQMVKSVKSANVGQVGSIISVHHGSRTCSIQVYDSNERVDKVRYDAMEPVRPSKKDNVKIILGDHRGELGSLIGVDSHDGIVRIKGGGGGFKIMSMNSVGKYTGSEDCM</sequence>
<feature type="domain" description="Spt5 C-terminal" evidence="17">
    <location>
        <begin position="764"/>
        <end position="952"/>
    </location>
</feature>
<dbReference type="InterPro" id="IPR057934">
    <property type="entry name" value="KOW_Spt5_7"/>
</dbReference>
<dbReference type="GO" id="GO:0000785">
    <property type="term" value="C:chromatin"/>
    <property type="evidence" value="ECO:0007669"/>
    <property type="project" value="UniProtKB-ARBA"/>
</dbReference>
<dbReference type="InterPro" id="IPR036735">
    <property type="entry name" value="NGN_dom_sf"/>
</dbReference>
<dbReference type="Pfam" id="PF23291">
    <property type="entry name" value="KOW4_SPT5"/>
    <property type="match status" value="1"/>
</dbReference>
<dbReference type="SMART" id="SM01104">
    <property type="entry name" value="CTD"/>
    <property type="match status" value="1"/>
</dbReference>
<evidence type="ECO:0000256" key="1">
    <source>
        <dbReference type="ARBA" id="ARBA00004123"/>
    </source>
</evidence>
<keyword evidence="9 13" id="KW-0804">Transcription</keyword>
<feature type="region of interest" description="Disordered" evidence="14">
    <location>
        <begin position="277"/>
        <end position="308"/>
    </location>
</feature>
<dbReference type="InterPro" id="IPR022581">
    <property type="entry name" value="Spt5_N"/>
</dbReference>
<evidence type="ECO:0000313" key="19">
    <source>
        <dbReference type="Proteomes" id="UP000078561"/>
    </source>
</evidence>
<evidence type="ECO:0000259" key="15">
    <source>
        <dbReference type="SMART" id="SM00738"/>
    </source>
</evidence>
<feature type="region of interest" description="Disordered" evidence="14">
    <location>
        <begin position="637"/>
        <end position="667"/>
    </location>
</feature>
<dbReference type="PANTHER" id="PTHR11125">
    <property type="entry name" value="SUPPRESSOR OF TY 5"/>
    <property type="match status" value="1"/>
</dbReference>
<dbReference type="OMA" id="YPVGYMN"/>
<evidence type="ECO:0000313" key="18">
    <source>
        <dbReference type="EMBL" id="SAM05956.1"/>
    </source>
</evidence>
<dbReference type="FunFam" id="3.30.70.940:FF:000005">
    <property type="entry name" value="Transcription elongation factor SPT5"/>
    <property type="match status" value="1"/>
</dbReference>
<dbReference type="InterPro" id="IPR005824">
    <property type="entry name" value="KOW"/>
</dbReference>
<keyword evidence="6" id="KW-0677">Repeat</keyword>
<feature type="domain" description="KOW" evidence="16">
    <location>
        <begin position="394"/>
        <end position="421"/>
    </location>
</feature>
<dbReference type="Pfam" id="PF23287">
    <property type="entry name" value="KOW7_SPT5"/>
    <property type="match status" value="1"/>
</dbReference>
<evidence type="ECO:0000256" key="10">
    <source>
        <dbReference type="ARBA" id="ARBA00023242"/>
    </source>
</evidence>
<dbReference type="Pfam" id="PF23290">
    <property type="entry name" value="KOW5_SPT5"/>
    <property type="match status" value="1"/>
</dbReference>
<dbReference type="GO" id="GO:0032784">
    <property type="term" value="P:regulation of DNA-templated transcription elongation"/>
    <property type="evidence" value="ECO:0007669"/>
    <property type="project" value="InterPro"/>
</dbReference>
<dbReference type="Pfam" id="PF03439">
    <property type="entry name" value="Spt5-NGN"/>
    <property type="match status" value="1"/>
</dbReference>
<reference evidence="18" key="1">
    <citation type="submission" date="2016-04" db="EMBL/GenBank/DDBJ databases">
        <authorList>
            <person name="Evans L.H."/>
            <person name="Alamgir A."/>
            <person name="Owens N."/>
            <person name="Weber N.D."/>
            <person name="Virtaneva K."/>
            <person name="Barbian K."/>
            <person name="Babar A."/>
            <person name="Rosenke K."/>
        </authorList>
    </citation>
    <scope>NUCLEOTIDE SEQUENCE [LARGE SCALE GENOMIC DNA]</scope>
    <source>
        <strain evidence="18">CBS 101.48</strain>
    </source>
</reference>
<dbReference type="SMART" id="SM00739">
    <property type="entry name" value="KOW"/>
    <property type="match status" value="5"/>
</dbReference>
<dbReference type="FunCoup" id="A0A163K1N2">
    <property type="interactions" value="871"/>
</dbReference>
<dbReference type="Proteomes" id="UP000078561">
    <property type="component" value="Unassembled WGS sequence"/>
</dbReference>
<dbReference type="Gene3D" id="3.30.70.940">
    <property type="entry name" value="NusG, N-terminal domain"/>
    <property type="match status" value="1"/>
</dbReference>
<dbReference type="CDD" id="cd06083">
    <property type="entry name" value="KOW_Spt5_3"/>
    <property type="match status" value="1"/>
</dbReference>
<feature type="compositionally biased region" description="Polar residues" evidence="14">
    <location>
        <begin position="825"/>
        <end position="840"/>
    </location>
</feature>
<evidence type="ECO:0000256" key="3">
    <source>
        <dbReference type="ARBA" id="ARBA00020181"/>
    </source>
</evidence>
<dbReference type="InterPro" id="IPR057936">
    <property type="entry name" value="KOWx_Spt5"/>
</dbReference>
<feature type="compositionally biased region" description="Acidic residues" evidence="14">
    <location>
        <begin position="49"/>
        <end position="70"/>
    </location>
</feature>
<evidence type="ECO:0000256" key="13">
    <source>
        <dbReference type="PIRNR" id="PIRNR036945"/>
    </source>
</evidence>
<evidence type="ECO:0000256" key="4">
    <source>
        <dbReference type="ARBA" id="ARBA00022491"/>
    </source>
</evidence>
<feature type="compositionally biased region" description="Polar residues" evidence="14">
    <location>
        <begin position="744"/>
        <end position="758"/>
    </location>
</feature>
<dbReference type="InterPro" id="IPR041976">
    <property type="entry name" value="KOW_Spt5_3"/>
</dbReference>
<dbReference type="GO" id="GO:0003729">
    <property type="term" value="F:mRNA binding"/>
    <property type="evidence" value="ECO:0007669"/>
    <property type="project" value="TreeGrafter"/>
</dbReference>
<keyword evidence="7" id="KW-0805">Transcription regulation</keyword>
<dbReference type="GO" id="GO:0006368">
    <property type="term" value="P:transcription elongation by RNA polymerase II"/>
    <property type="evidence" value="ECO:0007669"/>
    <property type="project" value="TreeGrafter"/>
</dbReference>
<dbReference type="InterPro" id="IPR006645">
    <property type="entry name" value="NGN-like_dom"/>
</dbReference>
<proteinExistence type="inferred from homology"/>
<dbReference type="InterPro" id="IPR041977">
    <property type="entry name" value="KOW_Spt5_4"/>
</dbReference>
<dbReference type="Pfam" id="PF11942">
    <property type="entry name" value="Spt5_N"/>
    <property type="match status" value="1"/>
</dbReference>
<accession>A0A163K1N2</accession>
<dbReference type="InterPro" id="IPR039385">
    <property type="entry name" value="NGN_Euk"/>
</dbReference>
<organism evidence="18">
    <name type="scientific">Absidia glauca</name>
    <name type="common">Pin mould</name>
    <dbReference type="NCBI Taxonomy" id="4829"/>
    <lineage>
        <taxon>Eukaryota</taxon>
        <taxon>Fungi</taxon>
        <taxon>Fungi incertae sedis</taxon>
        <taxon>Mucoromycota</taxon>
        <taxon>Mucoromycotina</taxon>
        <taxon>Mucoromycetes</taxon>
        <taxon>Mucorales</taxon>
        <taxon>Cunninghamellaceae</taxon>
        <taxon>Absidia</taxon>
    </lineage>
</organism>
<dbReference type="STRING" id="4829.A0A163K1N2"/>
<evidence type="ECO:0000259" key="17">
    <source>
        <dbReference type="SMART" id="SM01104"/>
    </source>
</evidence>
<dbReference type="EMBL" id="LT554481">
    <property type="protein sequence ID" value="SAM05956.1"/>
    <property type="molecule type" value="Genomic_DNA"/>
</dbReference>
<dbReference type="CDD" id="cd06086">
    <property type="entry name" value="KOW_Spt5_6"/>
    <property type="match status" value="1"/>
</dbReference>
<dbReference type="CDD" id="cd09888">
    <property type="entry name" value="NGN_Euk"/>
    <property type="match status" value="1"/>
</dbReference>
<evidence type="ECO:0000259" key="16">
    <source>
        <dbReference type="SMART" id="SM00739"/>
    </source>
</evidence>
<evidence type="ECO:0000256" key="12">
    <source>
        <dbReference type="ARBA" id="ARBA00025870"/>
    </source>
</evidence>
<feature type="domain" description="KOW" evidence="16">
    <location>
        <begin position="674"/>
        <end position="701"/>
    </location>
</feature>
<evidence type="ECO:0000256" key="9">
    <source>
        <dbReference type="ARBA" id="ARBA00023163"/>
    </source>
</evidence>
<dbReference type="CDD" id="cd06084">
    <property type="entry name" value="KOW_Spt5_4"/>
    <property type="match status" value="1"/>
</dbReference>
<evidence type="ECO:0000256" key="8">
    <source>
        <dbReference type="ARBA" id="ARBA00023159"/>
    </source>
</evidence>
<dbReference type="Pfam" id="PF23042">
    <property type="entry name" value="KOW1_SPT5"/>
    <property type="match status" value="1"/>
</dbReference>
<dbReference type="Pfam" id="PF12815">
    <property type="entry name" value="CTD"/>
    <property type="match status" value="1"/>
</dbReference>
<dbReference type="OrthoDB" id="28901at2759"/>
<evidence type="ECO:0000256" key="6">
    <source>
        <dbReference type="ARBA" id="ARBA00022737"/>
    </source>
</evidence>
<dbReference type="Pfam" id="PF23284">
    <property type="entry name" value="KOW2_Spt5"/>
    <property type="match status" value="1"/>
</dbReference>
<dbReference type="PIRSF" id="PIRSF036945">
    <property type="entry name" value="Spt5"/>
    <property type="match status" value="1"/>
</dbReference>